<evidence type="ECO:0000256" key="2">
    <source>
        <dbReference type="ARBA" id="ARBA00022448"/>
    </source>
</evidence>
<dbReference type="NCBIfam" id="TIGR02136">
    <property type="entry name" value="ptsS_2"/>
    <property type="match status" value="1"/>
</dbReference>
<dbReference type="InterPro" id="IPR050811">
    <property type="entry name" value="Phosphate_ABC_transporter"/>
</dbReference>
<protein>
    <recommendedName>
        <fullName evidence="4">Phosphate-binding protein</fullName>
    </recommendedName>
</protein>
<dbReference type="AlphaFoldDB" id="A0A420WI77"/>
<dbReference type="GO" id="GO:0042597">
    <property type="term" value="C:periplasmic space"/>
    <property type="evidence" value="ECO:0007669"/>
    <property type="project" value="UniProtKB-SubCell"/>
</dbReference>
<evidence type="ECO:0000256" key="3">
    <source>
        <dbReference type="ARBA" id="ARBA00022729"/>
    </source>
</evidence>
<dbReference type="CDD" id="cd13653">
    <property type="entry name" value="PBP2_phosphate_like_1"/>
    <property type="match status" value="1"/>
</dbReference>
<comment type="subcellular location">
    <subcellularLocation>
        <location evidence="4">Periplasm</location>
    </subcellularLocation>
    <subcellularLocation>
        <location evidence="4">Secreted</location>
    </subcellularLocation>
</comment>
<dbReference type="Pfam" id="PF12849">
    <property type="entry name" value="PBP_like_2"/>
    <property type="match status" value="1"/>
</dbReference>
<feature type="chain" id="PRO_5027136439" description="Phosphate-binding protein" evidence="4">
    <location>
        <begin position="23"/>
        <end position="322"/>
    </location>
</feature>
<dbReference type="GO" id="GO:0042301">
    <property type="term" value="F:phosphate ion binding"/>
    <property type="evidence" value="ECO:0007669"/>
    <property type="project" value="UniProtKB-UniRule"/>
</dbReference>
<feature type="domain" description="PBP" evidence="5">
    <location>
        <begin position="35"/>
        <end position="293"/>
    </location>
</feature>
<comment type="function">
    <text evidence="4">Involved in the system for phosphate transport across the cytoplasmic membrane.</text>
</comment>
<dbReference type="EMBL" id="RBIG01000002">
    <property type="protein sequence ID" value="RKQ70677.1"/>
    <property type="molecule type" value="Genomic_DNA"/>
</dbReference>
<dbReference type="OrthoDB" id="9783488at2"/>
<dbReference type="GO" id="GO:0005576">
    <property type="term" value="C:extracellular region"/>
    <property type="evidence" value="ECO:0007669"/>
    <property type="project" value="UniProtKB-SubCell"/>
</dbReference>
<dbReference type="PANTHER" id="PTHR30570">
    <property type="entry name" value="PERIPLASMIC PHOSPHATE BINDING COMPONENT OF PHOSPHATE ABC TRANSPORTER"/>
    <property type="match status" value="1"/>
</dbReference>
<dbReference type="RefSeq" id="WP_008944457.1">
    <property type="nucleotide sequence ID" value="NZ_RBIG01000002.1"/>
</dbReference>
<keyword evidence="4" id="KW-0592">Phosphate transport</keyword>
<proteinExistence type="inferred from homology"/>
<comment type="caution">
    <text evidence="6">The sequence shown here is derived from an EMBL/GenBank/DDBJ whole genome shotgun (WGS) entry which is preliminary data.</text>
</comment>
<keyword evidence="4" id="KW-0964">Secreted</keyword>
<dbReference type="SUPFAM" id="SSF53850">
    <property type="entry name" value="Periplasmic binding protein-like II"/>
    <property type="match status" value="1"/>
</dbReference>
<keyword evidence="4" id="KW-0574">Periplasm</keyword>
<dbReference type="GO" id="GO:0006817">
    <property type="term" value="P:phosphate ion transport"/>
    <property type="evidence" value="ECO:0007669"/>
    <property type="project" value="UniProtKB-UniRule"/>
</dbReference>
<evidence type="ECO:0000256" key="4">
    <source>
        <dbReference type="RuleBase" id="RU367119"/>
    </source>
</evidence>
<organism evidence="6 7">
    <name type="scientific">Oceanibaculum indicum</name>
    <dbReference type="NCBI Taxonomy" id="526216"/>
    <lineage>
        <taxon>Bacteria</taxon>
        <taxon>Pseudomonadati</taxon>
        <taxon>Pseudomonadota</taxon>
        <taxon>Alphaproteobacteria</taxon>
        <taxon>Rhodospirillales</taxon>
        <taxon>Oceanibaculaceae</taxon>
        <taxon>Oceanibaculum</taxon>
    </lineage>
</organism>
<name>A0A420WI77_9PROT</name>
<sequence length="322" mass="34342">MKKFSAALAVAAGLLVSTSAIAQGVDPNLPSYKPTSGVSGSLKSIGSDTLNNLMTLWAEGFLAQYPNVKIEIEGKGSSTAPPALIAGTAQFGPMSRPMKSKEIDDFEKKYGYKPTPIRSAVDALAVYAHKDNPVNCLSMQQIDAIFSKTRKGGESADITTWGQVGATGEWASMPISLYGRNSASGTYGYFKEVALFDGDYKDSVKEQPGSSTVVQGVASDKGGIGYSGVGYKTADVKFIEIKGADGKCYGPTAENAYSGNFPIARFLYIYVNKNPNQALDPVRGEFIRYIYSKQGQEAVVKDGFFPVNQGLAAEDLKSFGLM</sequence>
<gene>
    <name evidence="6" type="ORF">BCL74_2627</name>
</gene>
<evidence type="ECO:0000313" key="7">
    <source>
        <dbReference type="Proteomes" id="UP000277424"/>
    </source>
</evidence>
<reference evidence="6 7" key="1">
    <citation type="submission" date="2018-10" db="EMBL/GenBank/DDBJ databases">
        <title>Comparative analysis of microorganisms from saline springs in Andes Mountain Range, Colombia.</title>
        <authorList>
            <person name="Rubin E."/>
        </authorList>
    </citation>
    <scope>NUCLEOTIDE SEQUENCE [LARGE SCALE GENOMIC DNA]</scope>
    <source>
        <strain evidence="6 7">USBA 36</strain>
    </source>
</reference>
<dbReference type="GO" id="GO:0007155">
    <property type="term" value="P:cell adhesion"/>
    <property type="evidence" value="ECO:0007669"/>
    <property type="project" value="UniProtKB-UniRule"/>
</dbReference>
<evidence type="ECO:0000256" key="1">
    <source>
        <dbReference type="ARBA" id="ARBA00008725"/>
    </source>
</evidence>
<dbReference type="InterPro" id="IPR011862">
    <property type="entry name" value="Phos-bd"/>
</dbReference>
<keyword evidence="3 4" id="KW-0732">Signal</keyword>
<dbReference type="Gene3D" id="3.40.190.10">
    <property type="entry name" value="Periplasmic binding protein-like II"/>
    <property type="match status" value="2"/>
</dbReference>
<dbReference type="Proteomes" id="UP000277424">
    <property type="component" value="Unassembled WGS sequence"/>
</dbReference>
<feature type="signal peptide" evidence="4">
    <location>
        <begin position="1"/>
        <end position="22"/>
    </location>
</feature>
<dbReference type="InterPro" id="IPR024370">
    <property type="entry name" value="PBP_domain"/>
</dbReference>
<evidence type="ECO:0000313" key="6">
    <source>
        <dbReference type="EMBL" id="RKQ70677.1"/>
    </source>
</evidence>
<evidence type="ECO:0000259" key="5">
    <source>
        <dbReference type="Pfam" id="PF12849"/>
    </source>
</evidence>
<keyword evidence="2 4" id="KW-0813">Transport</keyword>
<dbReference type="PANTHER" id="PTHR30570:SF6">
    <property type="entry name" value="PHOSPHATE-BINDING PROTEIN PSTS"/>
    <property type="match status" value="1"/>
</dbReference>
<comment type="similarity">
    <text evidence="1 4">Belongs to the PstS family.</text>
</comment>
<accession>A0A420WI77</accession>